<evidence type="ECO:0000313" key="2">
    <source>
        <dbReference type="EMBL" id="KAL3677429.1"/>
    </source>
</evidence>
<comment type="caution">
    <text evidence="2">The sequence shown here is derived from an EMBL/GenBank/DDBJ whole genome shotgun (WGS) entry which is preliminary data.</text>
</comment>
<dbReference type="Proteomes" id="UP001633002">
    <property type="component" value="Unassembled WGS sequence"/>
</dbReference>
<keyword evidence="1" id="KW-0812">Transmembrane</keyword>
<dbReference type="AlphaFoldDB" id="A0ABD3GG62"/>
<feature type="transmembrane region" description="Helical" evidence="1">
    <location>
        <begin position="79"/>
        <end position="98"/>
    </location>
</feature>
<dbReference type="EMBL" id="JBJQOH010000008">
    <property type="protein sequence ID" value="KAL3677429.1"/>
    <property type="molecule type" value="Genomic_DNA"/>
</dbReference>
<reference evidence="2 3" key="1">
    <citation type="submission" date="2024-09" db="EMBL/GenBank/DDBJ databases">
        <title>Chromosome-scale assembly of Riccia sorocarpa.</title>
        <authorList>
            <person name="Paukszto L."/>
        </authorList>
    </citation>
    <scope>NUCLEOTIDE SEQUENCE [LARGE SCALE GENOMIC DNA]</scope>
    <source>
        <strain evidence="2">LP-2024</strain>
        <tissue evidence="2">Aerial parts of the thallus</tissue>
    </source>
</reference>
<protein>
    <recommendedName>
        <fullName evidence="4">Transmembrane protein 70</fullName>
    </recommendedName>
</protein>
<evidence type="ECO:0000256" key="1">
    <source>
        <dbReference type="SAM" id="Phobius"/>
    </source>
</evidence>
<keyword evidence="3" id="KW-1185">Reference proteome</keyword>
<sequence length="220" mass="24559">MALARARTSLLTGGTRRLWSDRQNFKLTLLKEERWAARVTHCGKNVSFTTRSVNDEEKATATSVIYHGSMSGTLRGVKLFSATSFLISVVGAPVLTFFTNPELSMLMKGALSTTMIVLSATTTFALHWIASPYVHKLVWIPGSDVIEVQVLSWLATTRKKKINLSDIEAPETQLPLATFAAKNKIYYVDKENFPSQELLDLLVQEKVKDQVVYISDSEED</sequence>
<organism evidence="2 3">
    <name type="scientific">Riccia sorocarpa</name>
    <dbReference type="NCBI Taxonomy" id="122646"/>
    <lineage>
        <taxon>Eukaryota</taxon>
        <taxon>Viridiplantae</taxon>
        <taxon>Streptophyta</taxon>
        <taxon>Embryophyta</taxon>
        <taxon>Marchantiophyta</taxon>
        <taxon>Marchantiopsida</taxon>
        <taxon>Marchantiidae</taxon>
        <taxon>Marchantiales</taxon>
        <taxon>Ricciaceae</taxon>
        <taxon>Riccia</taxon>
    </lineage>
</organism>
<keyword evidence="1" id="KW-0472">Membrane</keyword>
<dbReference type="PANTHER" id="PTHR13281">
    <property type="entry name" value="TRANSMEMBRANE PROTEIN 70, MITOCHONDRIAL"/>
    <property type="match status" value="1"/>
</dbReference>
<gene>
    <name evidence="2" type="ORF">R1sor_027377</name>
</gene>
<keyword evidence="1" id="KW-1133">Transmembrane helix</keyword>
<feature type="transmembrane region" description="Helical" evidence="1">
    <location>
        <begin position="110"/>
        <end position="130"/>
    </location>
</feature>
<dbReference type="PANTHER" id="PTHR13281:SF0">
    <property type="entry name" value="TRANSMEMBRANE PROTEIN 70, MITOCHONDRIAL"/>
    <property type="match status" value="1"/>
</dbReference>
<dbReference type="InterPro" id="IPR045325">
    <property type="entry name" value="TMEM70/TMEM186/TMEM223"/>
</dbReference>
<evidence type="ECO:0000313" key="3">
    <source>
        <dbReference type="Proteomes" id="UP001633002"/>
    </source>
</evidence>
<accession>A0ABD3GG62</accession>
<dbReference type="InterPro" id="IPR009724">
    <property type="entry name" value="TMEM70"/>
</dbReference>
<proteinExistence type="predicted"/>
<evidence type="ECO:0008006" key="4">
    <source>
        <dbReference type="Google" id="ProtNLM"/>
    </source>
</evidence>
<name>A0ABD3GG62_9MARC</name>
<dbReference type="Pfam" id="PF06979">
    <property type="entry name" value="TMEM70"/>
    <property type="match status" value="1"/>
</dbReference>